<dbReference type="EMBL" id="JAQQWE010000005">
    <property type="protein sequence ID" value="KAK7952007.1"/>
    <property type="molecule type" value="Genomic_DNA"/>
</dbReference>
<dbReference type="Gene3D" id="3.40.50.720">
    <property type="entry name" value="NAD(P)-binding Rossmann-like Domain"/>
    <property type="match status" value="1"/>
</dbReference>
<evidence type="ECO:0000313" key="2">
    <source>
        <dbReference type="Proteomes" id="UP001391051"/>
    </source>
</evidence>
<protein>
    <submittedName>
        <fullName evidence="1">Nucleoside-diphosphate-sugar epimerase</fullName>
    </submittedName>
</protein>
<reference evidence="1 2" key="1">
    <citation type="submission" date="2023-01" db="EMBL/GenBank/DDBJ databases">
        <title>Analysis of 21 Apiospora genomes using comparative genomics revels a genus with tremendous synthesis potential of carbohydrate active enzymes and secondary metabolites.</title>
        <authorList>
            <person name="Sorensen T."/>
        </authorList>
    </citation>
    <scope>NUCLEOTIDE SEQUENCE [LARGE SCALE GENOMIC DNA]</scope>
    <source>
        <strain evidence="1 2">CBS 24483</strain>
    </source>
</reference>
<dbReference type="Proteomes" id="UP001391051">
    <property type="component" value="Unassembled WGS sequence"/>
</dbReference>
<dbReference type="RefSeq" id="XP_066700069.1">
    <property type="nucleotide sequence ID" value="XM_066843957.1"/>
</dbReference>
<accession>A0ABR1QDQ1</accession>
<dbReference type="Gene3D" id="3.90.25.10">
    <property type="entry name" value="UDP-galactose 4-epimerase, domain 1"/>
    <property type="match status" value="1"/>
</dbReference>
<keyword evidence="2" id="KW-1185">Reference proteome</keyword>
<organism evidence="1 2">
    <name type="scientific">Apiospora aurea</name>
    <dbReference type="NCBI Taxonomy" id="335848"/>
    <lineage>
        <taxon>Eukaryota</taxon>
        <taxon>Fungi</taxon>
        <taxon>Dikarya</taxon>
        <taxon>Ascomycota</taxon>
        <taxon>Pezizomycotina</taxon>
        <taxon>Sordariomycetes</taxon>
        <taxon>Xylariomycetidae</taxon>
        <taxon>Amphisphaeriales</taxon>
        <taxon>Apiosporaceae</taxon>
        <taxon>Apiospora</taxon>
    </lineage>
</organism>
<comment type="caution">
    <text evidence="1">The sequence shown here is derived from an EMBL/GenBank/DDBJ whole genome shotgun (WGS) entry which is preliminary data.</text>
</comment>
<evidence type="ECO:0000313" key="1">
    <source>
        <dbReference type="EMBL" id="KAK7952007.1"/>
    </source>
</evidence>
<sequence length="62" mass="6598">MLDALEAVEGAEATSLIDESPDPEVFGIVESWPANFNTSYAKGLGMEPDVALLDTIRAFAIV</sequence>
<dbReference type="GeneID" id="92077019"/>
<name>A0ABR1QDQ1_9PEZI</name>
<proteinExistence type="predicted"/>
<gene>
    <name evidence="1" type="ORF">PG986_007735</name>
</gene>